<gene>
    <name evidence="1" type="ORF">MuYL_4090</name>
</gene>
<reference evidence="1 2" key="1">
    <citation type="submission" date="2017-08" db="EMBL/GenBank/DDBJ databases">
        <title>Complete genome sequence of Mucilaginibacter sp. strain BJC16-A31.</title>
        <authorList>
            <consortium name="Henan University of Science and Technology"/>
            <person name="You X."/>
        </authorList>
    </citation>
    <scope>NUCLEOTIDE SEQUENCE [LARGE SCALE GENOMIC DNA]</scope>
    <source>
        <strain evidence="1 2">BJC16-A31</strain>
    </source>
</reference>
<dbReference type="AlphaFoldDB" id="A0A223P1H7"/>
<dbReference type="OrthoDB" id="797779at2"/>
<dbReference type="KEGG" id="muc:MuYL_4090"/>
<dbReference type="Proteomes" id="UP000215002">
    <property type="component" value="Chromosome"/>
</dbReference>
<sequence>MFHGQKQSDISFIIKNSNNAVEISQPEIYEGTLFRIEISGTELHITRSEHYVDDVNSITLESILNLLFEELSGEGGISLTLEG</sequence>
<name>A0A223P1H7_9SPHI</name>
<protein>
    <submittedName>
        <fullName evidence="1">Uncharacterized protein</fullName>
    </submittedName>
</protein>
<dbReference type="EMBL" id="CP022743">
    <property type="protein sequence ID" value="ASU35975.1"/>
    <property type="molecule type" value="Genomic_DNA"/>
</dbReference>
<evidence type="ECO:0000313" key="1">
    <source>
        <dbReference type="EMBL" id="ASU35975.1"/>
    </source>
</evidence>
<organism evidence="1 2">
    <name type="scientific">Mucilaginibacter xinganensis</name>
    <dbReference type="NCBI Taxonomy" id="1234841"/>
    <lineage>
        <taxon>Bacteria</taxon>
        <taxon>Pseudomonadati</taxon>
        <taxon>Bacteroidota</taxon>
        <taxon>Sphingobacteriia</taxon>
        <taxon>Sphingobacteriales</taxon>
        <taxon>Sphingobacteriaceae</taxon>
        <taxon>Mucilaginibacter</taxon>
    </lineage>
</organism>
<dbReference type="RefSeq" id="WP_094572063.1">
    <property type="nucleotide sequence ID" value="NZ_CP022743.1"/>
</dbReference>
<proteinExistence type="predicted"/>
<keyword evidence="2" id="KW-1185">Reference proteome</keyword>
<evidence type="ECO:0000313" key="2">
    <source>
        <dbReference type="Proteomes" id="UP000215002"/>
    </source>
</evidence>
<accession>A0A223P1H7</accession>